<sequence>MCWLLWKRQCRLLLESEVEVVDDVLNHGNRFVIECSRASAGVRGHRVRTDLMQPWSKPHIGWVADYLTKRGRSLSMDPVTYHLAPEGIDNLVEVEQRGVSETVAMYSRNAPALSDESDGIG</sequence>
<gene>
    <name evidence="1" type="ORF">V6N12_042058</name>
</gene>
<dbReference type="Proteomes" id="UP001472677">
    <property type="component" value="Unassembled WGS sequence"/>
</dbReference>
<dbReference type="EMBL" id="JBBPBM010000015">
    <property type="protein sequence ID" value="KAK8558762.1"/>
    <property type="molecule type" value="Genomic_DNA"/>
</dbReference>
<proteinExistence type="predicted"/>
<evidence type="ECO:0000313" key="2">
    <source>
        <dbReference type="Proteomes" id="UP001472677"/>
    </source>
</evidence>
<accession>A0ABR2EF86</accession>
<name>A0ABR2EF86_9ROSI</name>
<comment type="caution">
    <text evidence="1">The sequence shown here is derived from an EMBL/GenBank/DDBJ whole genome shotgun (WGS) entry which is preliminary data.</text>
</comment>
<organism evidence="1 2">
    <name type="scientific">Hibiscus sabdariffa</name>
    <name type="common">roselle</name>
    <dbReference type="NCBI Taxonomy" id="183260"/>
    <lineage>
        <taxon>Eukaryota</taxon>
        <taxon>Viridiplantae</taxon>
        <taxon>Streptophyta</taxon>
        <taxon>Embryophyta</taxon>
        <taxon>Tracheophyta</taxon>
        <taxon>Spermatophyta</taxon>
        <taxon>Magnoliopsida</taxon>
        <taxon>eudicotyledons</taxon>
        <taxon>Gunneridae</taxon>
        <taxon>Pentapetalae</taxon>
        <taxon>rosids</taxon>
        <taxon>malvids</taxon>
        <taxon>Malvales</taxon>
        <taxon>Malvaceae</taxon>
        <taxon>Malvoideae</taxon>
        <taxon>Hibiscus</taxon>
    </lineage>
</organism>
<keyword evidence="2" id="KW-1185">Reference proteome</keyword>
<evidence type="ECO:0000313" key="1">
    <source>
        <dbReference type="EMBL" id="KAK8558762.1"/>
    </source>
</evidence>
<reference evidence="1 2" key="1">
    <citation type="journal article" date="2024" name="G3 (Bethesda)">
        <title>Genome assembly of Hibiscus sabdariffa L. provides insights into metabolisms of medicinal natural products.</title>
        <authorList>
            <person name="Kim T."/>
        </authorList>
    </citation>
    <scope>NUCLEOTIDE SEQUENCE [LARGE SCALE GENOMIC DNA]</scope>
    <source>
        <strain evidence="1">TK-2024</strain>
        <tissue evidence="1">Old leaves</tissue>
    </source>
</reference>
<protein>
    <submittedName>
        <fullName evidence="1">Uncharacterized protein</fullName>
    </submittedName>
</protein>